<proteinExistence type="predicted"/>
<evidence type="ECO:0008006" key="3">
    <source>
        <dbReference type="Google" id="ProtNLM"/>
    </source>
</evidence>
<dbReference type="SUPFAM" id="SSF54518">
    <property type="entry name" value="Tubby C-terminal domain-like"/>
    <property type="match status" value="1"/>
</dbReference>
<dbReference type="Pfam" id="PF04525">
    <property type="entry name" value="LOR"/>
    <property type="match status" value="1"/>
</dbReference>
<name>A0A1L7CV22_9CORY</name>
<dbReference type="AlphaFoldDB" id="A0A1L7CV22"/>
<sequence>MLEQNTLVFQQVTGVTSNNFDITDLAEAPVGQILTGGSGLSRAFFGARKLAVSELDGTPVVLVDDVMSIGFDRFTLSDPAGNELAQVQTKLSFLRKRVGMELAGGHSMELSGNVLGFEFDFEIDGNRAARVTREWAGVGRALMGHSRYRLDLDPELPAWLRAAVIGGVVVLDLIRAKAARR</sequence>
<dbReference type="KEGG" id="cfk:CFRA_11165"/>
<evidence type="ECO:0000313" key="1">
    <source>
        <dbReference type="EMBL" id="APT89692.1"/>
    </source>
</evidence>
<keyword evidence="2" id="KW-1185">Reference proteome</keyword>
<organism evidence="1 2">
    <name type="scientific">Corynebacterium frankenforstense DSM 45800</name>
    <dbReference type="NCBI Taxonomy" id="1437875"/>
    <lineage>
        <taxon>Bacteria</taxon>
        <taxon>Bacillati</taxon>
        <taxon>Actinomycetota</taxon>
        <taxon>Actinomycetes</taxon>
        <taxon>Mycobacteriales</taxon>
        <taxon>Corynebacteriaceae</taxon>
        <taxon>Corynebacterium</taxon>
    </lineage>
</organism>
<reference evidence="1 2" key="1">
    <citation type="submission" date="2014-08" db="EMBL/GenBank/DDBJ databases">
        <title>Complete genome sequence of Corynebacterium frankenforstense ST18(T) (=DSM 45800(T)), isolated from raw cow milk.</title>
        <authorList>
            <person name="Ruckert C."/>
            <person name="Albersmeier A."/>
            <person name="Winkler A."/>
            <person name="Lipski A."/>
            <person name="Kalinowski J."/>
        </authorList>
    </citation>
    <scope>NUCLEOTIDE SEQUENCE [LARGE SCALE GENOMIC DNA]</scope>
    <source>
        <strain evidence="1 2">ST18</strain>
    </source>
</reference>
<dbReference type="InterPro" id="IPR025659">
    <property type="entry name" value="Tubby-like_C"/>
</dbReference>
<evidence type="ECO:0000313" key="2">
    <source>
        <dbReference type="Proteomes" id="UP000185434"/>
    </source>
</evidence>
<dbReference type="Proteomes" id="UP000185434">
    <property type="component" value="Chromosome"/>
</dbReference>
<dbReference type="EMBL" id="CP009247">
    <property type="protein sequence ID" value="APT89692.1"/>
    <property type="molecule type" value="Genomic_DNA"/>
</dbReference>
<protein>
    <recommendedName>
        <fullName evidence="3">Scramblase</fullName>
    </recommendedName>
</protein>
<accession>A0A1L7CV22</accession>
<gene>
    <name evidence="1" type="ORF">CFRA_11165</name>
</gene>
<dbReference type="InterPro" id="IPR007612">
    <property type="entry name" value="LOR"/>
</dbReference>